<dbReference type="PANTHER" id="PTHR31213:SF24">
    <property type="entry name" value="OS08G0374000 PROTEIN"/>
    <property type="match status" value="1"/>
</dbReference>
<evidence type="ECO:0000313" key="3">
    <source>
        <dbReference type="EMBL" id="CAK9872590.1"/>
    </source>
</evidence>
<reference evidence="3" key="1">
    <citation type="submission" date="2024-03" db="EMBL/GenBank/DDBJ databases">
        <authorList>
            <consortium name="ELIXIR-Norway"/>
            <consortium name="Elixir Norway"/>
        </authorList>
    </citation>
    <scope>NUCLEOTIDE SEQUENCE</scope>
</reference>
<dbReference type="InterPro" id="IPR050279">
    <property type="entry name" value="Plant_def-hormone_signal"/>
</dbReference>
<name>A0ABP1BBD9_9BRYO</name>
<sequence length="685" mass="76433">MDPTNSAEILRQPLFGNPSILNAKGSPLGISGSSEGNAFIQSGRSRVKDIRNAKRKEWKSLYDMSMSHHPANRESLARITESIPWDPEELINRIQAGDWISKPDPSMRTFPEWIYYVLEAQRGTAKAIEFKKITPSGIIKATTQTAITLATKGYRPVRILSQDKQGYTMKVARDAPTPGKNQPTYWIFETGFIQELPWDPGEWHWQATPPLGDSPFFGYTAKRGYRNAQSASHTPAMNTFINELNLSNSTTAQITARIWHNSRPRKVGTLIWITLNQGLPVGTWLQSMGIPPQCKICDCNAVESPQHCLLECHKALEVWGAYKRVWDNWEAPVELDINWPFVLLGEPVLEKEDDPPGQLAYHVGGFSYPRQPLDILRSFILYHIWTERCKRHFGDQHSVKSILTQAWVATIEACKHADEILPALMPDYFTKSVFLQGHGEPGSIRIVKMGPAIGHAGEVKERMDKFEDSTKTLGYTVLEGDPRYSSFSAEMKFLPVGETSCEAIWTATYEPVGDMGPPEHIKQIVVLVFKTLERAVLARKTLSHTEVLDASPDAIWEACKHADELLPKAMPEFFASSTFLQGHGEPGSIRVVKMGPTVPHAGEVKERMDFFDDANKALGYTVLEGDPRYHYFSAIMKFVPGAAAGTTNAMWSATYVPVGDMGPPEHIEAIAIQVFKALAGAVKAD</sequence>
<feature type="domain" description="Bet v I/Major latex protein" evidence="2">
    <location>
        <begin position="402"/>
        <end position="539"/>
    </location>
</feature>
<accession>A0ABP1BBD9</accession>
<dbReference type="InterPro" id="IPR023393">
    <property type="entry name" value="START-like_dom_sf"/>
</dbReference>
<organism evidence="3 4">
    <name type="scientific">Sphagnum jensenii</name>
    <dbReference type="NCBI Taxonomy" id="128206"/>
    <lineage>
        <taxon>Eukaryota</taxon>
        <taxon>Viridiplantae</taxon>
        <taxon>Streptophyta</taxon>
        <taxon>Embryophyta</taxon>
        <taxon>Bryophyta</taxon>
        <taxon>Sphagnophytina</taxon>
        <taxon>Sphagnopsida</taxon>
        <taxon>Sphagnales</taxon>
        <taxon>Sphagnaceae</taxon>
        <taxon>Sphagnum</taxon>
    </lineage>
</organism>
<evidence type="ECO:0000313" key="4">
    <source>
        <dbReference type="Proteomes" id="UP001497522"/>
    </source>
</evidence>
<evidence type="ECO:0000259" key="2">
    <source>
        <dbReference type="SMART" id="SM01037"/>
    </source>
</evidence>
<dbReference type="SUPFAM" id="SSF55961">
    <property type="entry name" value="Bet v1-like"/>
    <property type="match status" value="2"/>
</dbReference>
<dbReference type="EMBL" id="OZ023704">
    <property type="protein sequence ID" value="CAK9872590.1"/>
    <property type="molecule type" value="Genomic_DNA"/>
</dbReference>
<dbReference type="Pfam" id="PF13966">
    <property type="entry name" value="zf-RVT"/>
    <property type="match status" value="1"/>
</dbReference>
<comment type="similarity">
    <text evidence="1">Belongs to the BetVI family.</text>
</comment>
<dbReference type="InterPro" id="IPR026960">
    <property type="entry name" value="RVT-Znf"/>
</dbReference>
<protein>
    <recommendedName>
        <fullName evidence="2">Bet v I/Major latex protein domain-containing protein</fullName>
    </recommendedName>
</protein>
<dbReference type="PANTHER" id="PTHR31213">
    <property type="entry name" value="OS08G0374000 PROTEIN-RELATED"/>
    <property type="match status" value="1"/>
</dbReference>
<dbReference type="InterPro" id="IPR000916">
    <property type="entry name" value="Bet_v_I/MLP"/>
</dbReference>
<gene>
    <name evidence="3" type="ORF">CSSPJE1EN2_LOCUS15160</name>
</gene>
<dbReference type="Proteomes" id="UP001497522">
    <property type="component" value="Chromosome 3"/>
</dbReference>
<dbReference type="SMART" id="SM01037">
    <property type="entry name" value="Bet_v_1"/>
    <property type="match status" value="1"/>
</dbReference>
<evidence type="ECO:0000256" key="1">
    <source>
        <dbReference type="ARBA" id="ARBA00009744"/>
    </source>
</evidence>
<dbReference type="Pfam" id="PF00407">
    <property type="entry name" value="Bet_v_1"/>
    <property type="match status" value="2"/>
</dbReference>
<keyword evidence="4" id="KW-1185">Reference proteome</keyword>
<dbReference type="CDD" id="cd07816">
    <property type="entry name" value="Bet_v1-like"/>
    <property type="match status" value="2"/>
</dbReference>
<dbReference type="Gene3D" id="3.30.530.20">
    <property type="match status" value="2"/>
</dbReference>
<proteinExistence type="inferred from homology"/>